<feature type="compositionally biased region" description="Basic and acidic residues" evidence="1">
    <location>
        <begin position="212"/>
        <end position="222"/>
    </location>
</feature>
<protein>
    <submittedName>
        <fullName evidence="3">Uncharacterized protein LOC120267265</fullName>
    </submittedName>
</protein>
<sequence>MASLKDLTMNFVKLERFEGGNFLRWQKKMKFLLVTLKVAYVLTTSKPEEIEGETVAEIRERQKWENDDFICIGHILNGLSDALFDVYQDSISTKELWEKLEARYMQEDATSKKFLVSRFNNFKMIDGKSIMEQMHEIEHILNNFNQHNMHMDESIIVSSIIDKLPPSWKDFKKNLKHKKEDISLEQLGNHLRLEEEYRKQDDTKDIKAHEKVHVLEEGESHKNSKKRKKYNGELHAQDGRNNKKKKEVVFLQ</sequence>
<dbReference type="Proteomes" id="UP001515500">
    <property type="component" value="Chromosome 8"/>
</dbReference>
<evidence type="ECO:0000313" key="2">
    <source>
        <dbReference type="Proteomes" id="UP001515500"/>
    </source>
</evidence>
<dbReference type="PANTHER" id="PTHR47592">
    <property type="entry name" value="PBF68 PROTEIN"/>
    <property type="match status" value="1"/>
</dbReference>
<feature type="compositionally biased region" description="Basic and acidic residues" evidence="1">
    <location>
        <begin position="230"/>
        <end position="241"/>
    </location>
</feature>
<dbReference type="GeneID" id="120267265"/>
<gene>
    <name evidence="3" type="primary">LOC120267265</name>
</gene>
<organism evidence="2 3">
    <name type="scientific">Dioscorea cayennensis subsp. rotundata</name>
    <name type="common">White Guinea yam</name>
    <name type="synonym">Dioscorea rotundata</name>
    <dbReference type="NCBI Taxonomy" id="55577"/>
    <lineage>
        <taxon>Eukaryota</taxon>
        <taxon>Viridiplantae</taxon>
        <taxon>Streptophyta</taxon>
        <taxon>Embryophyta</taxon>
        <taxon>Tracheophyta</taxon>
        <taxon>Spermatophyta</taxon>
        <taxon>Magnoliopsida</taxon>
        <taxon>Liliopsida</taxon>
        <taxon>Dioscoreales</taxon>
        <taxon>Dioscoreaceae</taxon>
        <taxon>Dioscorea</taxon>
    </lineage>
</organism>
<dbReference type="Pfam" id="PF14223">
    <property type="entry name" value="Retrotran_gag_2"/>
    <property type="match status" value="1"/>
</dbReference>
<name>A0AB40BTX9_DIOCR</name>
<evidence type="ECO:0000313" key="3">
    <source>
        <dbReference type="RefSeq" id="XP_039130877.1"/>
    </source>
</evidence>
<keyword evidence="2" id="KW-1185">Reference proteome</keyword>
<accession>A0AB40BTX9</accession>
<feature type="region of interest" description="Disordered" evidence="1">
    <location>
        <begin position="212"/>
        <end position="252"/>
    </location>
</feature>
<proteinExistence type="predicted"/>
<dbReference type="AlphaFoldDB" id="A0AB40BTX9"/>
<evidence type="ECO:0000256" key="1">
    <source>
        <dbReference type="SAM" id="MobiDB-lite"/>
    </source>
</evidence>
<dbReference type="PANTHER" id="PTHR47592:SF29">
    <property type="entry name" value="ZINC FINGER, CCHC-TYPE"/>
    <property type="match status" value="1"/>
</dbReference>
<reference evidence="3" key="1">
    <citation type="submission" date="2025-08" db="UniProtKB">
        <authorList>
            <consortium name="RefSeq"/>
        </authorList>
    </citation>
    <scope>IDENTIFICATION</scope>
</reference>
<dbReference type="RefSeq" id="XP_039130877.1">
    <property type="nucleotide sequence ID" value="XM_039274943.1"/>
</dbReference>